<evidence type="ECO:0000256" key="5">
    <source>
        <dbReference type="ARBA" id="ARBA00022840"/>
    </source>
</evidence>
<dbReference type="Gramene" id="PRQ19297">
    <property type="protein sequence ID" value="PRQ19297"/>
    <property type="gene ID" value="RchiOBHm_Chr7g0215671"/>
</dbReference>
<proteinExistence type="inferred from homology"/>
<dbReference type="InterPro" id="IPR009080">
    <property type="entry name" value="tRNAsynth_Ia_anticodon-bd"/>
</dbReference>
<dbReference type="OMA" id="EDHATWI"/>
<keyword evidence="7 9" id="KW-0030">Aminoacyl-tRNA synthetase</keyword>
<organism evidence="11 12">
    <name type="scientific">Rosa chinensis</name>
    <name type="common">China rose</name>
    <dbReference type="NCBI Taxonomy" id="74649"/>
    <lineage>
        <taxon>Eukaryota</taxon>
        <taxon>Viridiplantae</taxon>
        <taxon>Streptophyta</taxon>
        <taxon>Embryophyta</taxon>
        <taxon>Tracheophyta</taxon>
        <taxon>Spermatophyta</taxon>
        <taxon>Magnoliopsida</taxon>
        <taxon>eudicotyledons</taxon>
        <taxon>Gunneridae</taxon>
        <taxon>Pentapetalae</taxon>
        <taxon>rosids</taxon>
        <taxon>fabids</taxon>
        <taxon>Rosales</taxon>
        <taxon>Rosaceae</taxon>
        <taxon>Rosoideae</taxon>
        <taxon>Rosoideae incertae sedis</taxon>
        <taxon>Rosa</taxon>
    </lineage>
</organism>
<name>A0A2P6PBJ6_ROSCH</name>
<evidence type="ECO:0000256" key="1">
    <source>
        <dbReference type="ARBA" id="ARBA00005594"/>
    </source>
</evidence>
<dbReference type="InterPro" id="IPR001278">
    <property type="entry name" value="Arg-tRNA-ligase"/>
</dbReference>
<dbReference type="SMART" id="SM00836">
    <property type="entry name" value="DALR_1"/>
    <property type="match status" value="1"/>
</dbReference>
<comment type="caution">
    <text evidence="11">The sequence shown here is derived from an EMBL/GenBank/DDBJ whole genome shotgun (WGS) entry which is preliminary data.</text>
</comment>
<evidence type="ECO:0000256" key="8">
    <source>
        <dbReference type="ARBA" id="ARBA00049339"/>
    </source>
</evidence>
<dbReference type="PANTHER" id="PTHR11956:SF5">
    <property type="entry name" value="ARGININE--TRNA LIGASE, CYTOPLASMIC"/>
    <property type="match status" value="1"/>
</dbReference>
<dbReference type="PANTHER" id="PTHR11956">
    <property type="entry name" value="ARGINYL-TRNA SYNTHETASE"/>
    <property type="match status" value="1"/>
</dbReference>
<dbReference type="GO" id="GO:0004814">
    <property type="term" value="F:arginine-tRNA ligase activity"/>
    <property type="evidence" value="ECO:0007669"/>
    <property type="project" value="UniProtKB-EC"/>
</dbReference>
<dbReference type="Proteomes" id="UP000238479">
    <property type="component" value="Chromosome 7"/>
</dbReference>
<dbReference type="Gene3D" id="1.10.730.10">
    <property type="entry name" value="Isoleucyl-tRNA Synthetase, Domain 1"/>
    <property type="match status" value="1"/>
</dbReference>
<evidence type="ECO:0000256" key="3">
    <source>
        <dbReference type="ARBA" id="ARBA00022598"/>
    </source>
</evidence>
<protein>
    <recommendedName>
        <fullName evidence="2">arginine--tRNA ligase</fullName>
        <ecNumber evidence="2">6.1.1.19</ecNumber>
    </recommendedName>
</protein>
<evidence type="ECO:0000259" key="10">
    <source>
        <dbReference type="SMART" id="SM00836"/>
    </source>
</evidence>
<comment type="catalytic activity">
    <reaction evidence="8">
        <text>tRNA(Arg) + L-arginine + ATP = L-arginyl-tRNA(Arg) + AMP + diphosphate</text>
        <dbReference type="Rhea" id="RHEA:20301"/>
        <dbReference type="Rhea" id="RHEA-COMP:9658"/>
        <dbReference type="Rhea" id="RHEA-COMP:9673"/>
        <dbReference type="ChEBI" id="CHEBI:30616"/>
        <dbReference type="ChEBI" id="CHEBI:32682"/>
        <dbReference type="ChEBI" id="CHEBI:33019"/>
        <dbReference type="ChEBI" id="CHEBI:78442"/>
        <dbReference type="ChEBI" id="CHEBI:78513"/>
        <dbReference type="ChEBI" id="CHEBI:456215"/>
        <dbReference type="EC" id="6.1.1.19"/>
    </reaction>
</comment>
<dbReference type="STRING" id="74649.A0A2P6PBJ6"/>
<evidence type="ECO:0000256" key="6">
    <source>
        <dbReference type="ARBA" id="ARBA00022917"/>
    </source>
</evidence>
<evidence type="ECO:0000256" key="9">
    <source>
        <dbReference type="RuleBase" id="RU363038"/>
    </source>
</evidence>
<dbReference type="InterPro" id="IPR014729">
    <property type="entry name" value="Rossmann-like_a/b/a_fold"/>
</dbReference>
<reference evidence="11 12" key="1">
    <citation type="journal article" date="2018" name="Nat. Genet.">
        <title>The Rosa genome provides new insights in the design of modern roses.</title>
        <authorList>
            <person name="Bendahmane M."/>
        </authorList>
    </citation>
    <scope>NUCLEOTIDE SEQUENCE [LARGE SCALE GENOMIC DNA]</scope>
    <source>
        <strain evidence="12">cv. Old Blush</strain>
    </source>
</reference>
<dbReference type="Pfam" id="PF05746">
    <property type="entry name" value="DALR_1"/>
    <property type="match status" value="1"/>
</dbReference>
<dbReference type="AlphaFoldDB" id="A0A2P6PBJ6"/>
<evidence type="ECO:0000313" key="11">
    <source>
        <dbReference type="EMBL" id="PRQ19297.1"/>
    </source>
</evidence>
<feature type="domain" description="DALR anticodon binding" evidence="10">
    <location>
        <begin position="125"/>
        <end position="241"/>
    </location>
</feature>
<dbReference type="GO" id="GO:0005524">
    <property type="term" value="F:ATP binding"/>
    <property type="evidence" value="ECO:0007669"/>
    <property type="project" value="UniProtKB-KW"/>
</dbReference>
<dbReference type="EC" id="6.1.1.19" evidence="2"/>
<keyword evidence="3 9" id="KW-0436">Ligase</keyword>
<dbReference type="SUPFAM" id="SSF47323">
    <property type="entry name" value="Anticodon-binding domain of a subclass of class I aminoacyl-tRNA synthetases"/>
    <property type="match status" value="1"/>
</dbReference>
<dbReference type="EMBL" id="PDCK01000045">
    <property type="protein sequence ID" value="PRQ19297.1"/>
    <property type="molecule type" value="Genomic_DNA"/>
</dbReference>
<dbReference type="InterPro" id="IPR035684">
    <property type="entry name" value="ArgRS_core"/>
</dbReference>
<dbReference type="Pfam" id="PF00750">
    <property type="entry name" value="tRNA-synt_1d"/>
    <property type="match status" value="1"/>
</dbReference>
<accession>A0A2P6PBJ6</accession>
<keyword evidence="4 9" id="KW-0547">Nucleotide-binding</keyword>
<evidence type="ECO:0000313" key="12">
    <source>
        <dbReference type="Proteomes" id="UP000238479"/>
    </source>
</evidence>
<evidence type="ECO:0000256" key="4">
    <source>
        <dbReference type="ARBA" id="ARBA00022741"/>
    </source>
</evidence>
<sequence>MLLVIIETSQKDHLHKIFKAAQCAGWLPADEGRSLYPKASHVGFGLVCGADAKPLLTRCANVVRLVDLLDEAKNRSKAALIERVELKAVGYGAVKYADLKNSRCSKYKFDFDQMLNDKGNTAVYLLYAHARICSIMSKSGRNIEELKRTGEIVLDHVGERQLALHLLNFSEAVEESCTTLLPNVLTDYLYSLSEIFTKFYEDCKVVGSSQETSRLLLCEATALVMRKSCFNLLGIEPVNKL</sequence>
<keyword evidence="12" id="KW-1185">Reference proteome</keyword>
<dbReference type="FunFam" id="1.10.730.10:FF:000017">
    <property type="entry name" value="Arginine--tRNA ligase, chloroplastic/mitochondrial"/>
    <property type="match status" value="1"/>
</dbReference>
<dbReference type="Gene3D" id="3.40.50.620">
    <property type="entry name" value="HUPs"/>
    <property type="match status" value="1"/>
</dbReference>
<dbReference type="InterPro" id="IPR008909">
    <property type="entry name" value="DALR_anticod-bd"/>
</dbReference>
<keyword evidence="5 9" id="KW-0067">ATP-binding</keyword>
<evidence type="ECO:0000256" key="7">
    <source>
        <dbReference type="ARBA" id="ARBA00023146"/>
    </source>
</evidence>
<dbReference type="GO" id="GO:0006420">
    <property type="term" value="P:arginyl-tRNA aminoacylation"/>
    <property type="evidence" value="ECO:0007669"/>
    <property type="project" value="InterPro"/>
</dbReference>
<gene>
    <name evidence="11" type="ORF">RchiOBHm_Chr7g0215671</name>
</gene>
<evidence type="ECO:0000256" key="2">
    <source>
        <dbReference type="ARBA" id="ARBA00012837"/>
    </source>
</evidence>
<keyword evidence="6 9" id="KW-0648">Protein biosynthesis</keyword>
<dbReference type="SUPFAM" id="SSF52374">
    <property type="entry name" value="Nucleotidylyl transferase"/>
    <property type="match status" value="1"/>
</dbReference>
<comment type="similarity">
    <text evidence="1 9">Belongs to the class-I aminoacyl-tRNA synthetase family.</text>
</comment>